<name>A0A814AG39_9BILA</name>
<dbReference type="PANTHER" id="PTHR17550">
    <property type="entry name" value="E3 UBIQUITIN-PROTEIN LIGASE TTC3"/>
    <property type="match status" value="1"/>
</dbReference>
<evidence type="ECO:0000256" key="3">
    <source>
        <dbReference type="PROSITE-ProRule" id="PRU00175"/>
    </source>
</evidence>
<feature type="region of interest" description="Disordered" evidence="4">
    <location>
        <begin position="473"/>
        <end position="512"/>
    </location>
</feature>
<dbReference type="AlphaFoldDB" id="A0A814AG39"/>
<keyword evidence="2" id="KW-0862">Zinc</keyword>
<accession>A0A814AG39</accession>
<keyword evidence="5" id="KW-1133">Transmembrane helix</keyword>
<feature type="domain" description="RING-type" evidence="6">
    <location>
        <begin position="151"/>
        <end position="191"/>
    </location>
</feature>
<keyword evidence="5" id="KW-0812">Transmembrane</keyword>
<feature type="compositionally biased region" description="Polar residues" evidence="4">
    <location>
        <begin position="227"/>
        <end position="239"/>
    </location>
</feature>
<evidence type="ECO:0000256" key="2">
    <source>
        <dbReference type="ARBA" id="ARBA00022833"/>
    </source>
</evidence>
<evidence type="ECO:0000256" key="1">
    <source>
        <dbReference type="ARBA" id="ARBA00022771"/>
    </source>
</evidence>
<evidence type="ECO:0000256" key="4">
    <source>
        <dbReference type="SAM" id="MobiDB-lite"/>
    </source>
</evidence>
<dbReference type="Gene3D" id="3.30.40.10">
    <property type="entry name" value="Zinc/RING finger domain, C3HC4 (zinc finger)"/>
    <property type="match status" value="1"/>
</dbReference>
<organism evidence="7 8">
    <name type="scientific">Rotaria sordida</name>
    <dbReference type="NCBI Taxonomy" id="392033"/>
    <lineage>
        <taxon>Eukaryota</taxon>
        <taxon>Metazoa</taxon>
        <taxon>Spiralia</taxon>
        <taxon>Gnathifera</taxon>
        <taxon>Rotifera</taxon>
        <taxon>Eurotatoria</taxon>
        <taxon>Bdelloidea</taxon>
        <taxon>Philodinida</taxon>
        <taxon>Philodinidae</taxon>
        <taxon>Rotaria</taxon>
    </lineage>
</organism>
<dbReference type="InterPro" id="IPR001841">
    <property type="entry name" value="Znf_RING"/>
</dbReference>
<evidence type="ECO:0000313" key="7">
    <source>
        <dbReference type="EMBL" id="CAF0912263.1"/>
    </source>
</evidence>
<feature type="compositionally biased region" description="Polar residues" evidence="4">
    <location>
        <begin position="473"/>
        <end position="488"/>
    </location>
</feature>
<evidence type="ECO:0000313" key="8">
    <source>
        <dbReference type="Proteomes" id="UP000663889"/>
    </source>
</evidence>
<feature type="transmembrane region" description="Helical" evidence="5">
    <location>
        <begin position="440"/>
        <end position="463"/>
    </location>
</feature>
<dbReference type="Pfam" id="PF13639">
    <property type="entry name" value="zf-RING_2"/>
    <property type="match status" value="1"/>
</dbReference>
<feature type="compositionally biased region" description="Polar residues" evidence="4">
    <location>
        <begin position="502"/>
        <end position="512"/>
    </location>
</feature>
<dbReference type="EMBL" id="CAJNOU010000200">
    <property type="protein sequence ID" value="CAF0912263.1"/>
    <property type="molecule type" value="Genomic_DNA"/>
</dbReference>
<dbReference type="GO" id="GO:0008270">
    <property type="term" value="F:zinc ion binding"/>
    <property type="evidence" value="ECO:0007669"/>
    <property type="project" value="UniProtKB-KW"/>
</dbReference>
<dbReference type="InterPro" id="IPR013083">
    <property type="entry name" value="Znf_RING/FYVE/PHD"/>
</dbReference>
<dbReference type="InterPro" id="IPR053891">
    <property type="entry name" value="Shisa_N"/>
</dbReference>
<evidence type="ECO:0000256" key="5">
    <source>
        <dbReference type="SAM" id="Phobius"/>
    </source>
</evidence>
<evidence type="ECO:0000259" key="6">
    <source>
        <dbReference type="PROSITE" id="PS50089"/>
    </source>
</evidence>
<dbReference type="SUPFAM" id="SSF57850">
    <property type="entry name" value="RING/U-box"/>
    <property type="match status" value="1"/>
</dbReference>
<protein>
    <recommendedName>
        <fullName evidence="6">RING-type domain-containing protein</fullName>
    </recommendedName>
</protein>
<keyword evidence="1 3" id="KW-0863">Zinc-finger</keyword>
<dbReference type="PANTHER" id="PTHR17550:SF4">
    <property type="entry name" value="E3 UBIQUITIN-PROTEIN LIGASE TTC3"/>
    <property type="match status" value="1"/>
</dbReference>
<feature type="compositionally biased region" description="Basic and acidic residues" evidence="4">
    <location>
        <begin position="1"/>
        <end position="13"/>
    </location>
</feature>
<dbReference type="Pfam" id="PF13908">
    <property type="entry name" value="Shisa_N"/>
    <property type="match status" value="1"/>
</dbReference>
<proteinExistence type="predicted"/>
<gene>
    <name evidence="7" type="ORF">SEV965_LOCUS6205</name>
</gene>
<dbReference type="SMART" id="SM00184">
    <property type="entry name" value="RING"/>
    <property type="match status" value="1"/>
</dbReference>
<sequence>MASEQRRYGDKNRKQNIRNNATSGLPKEPSDLSTFDKLMMYFTKTNPEYSISDFTEALYAYRQERQTLAGLSLSQIEEGVLNIVRSKYPSKQNDIDTAHTENSTEDKTEQSVAAALWNTFKRYREREQLPKKAEKNTTNKNDETVAIEDQCLICLENLSLNKTETFPCNHTFHRMCLEEWFKIERTCPLCRQGKGHVNRQRRQVVDGNNLNTGILSRNSDRLISSNNVQFIPSNNPNMALSNDRQNQQQSNNNLLPSSQGQAPPVRSRGFYDSPAFKPPSFNGEKPVGWFDTKYPNWVSNQDGQLNQNNMVNGKNAPSSLQGKAFQPSREDGGPALLQKIAKHYASKGEKTYNFGHHPNEPGRGSICINRHNYNGYTFGKFQCPLPPNIGMNQLDRYCCGPESYQYCCNEQEYNQHQNNRYDNDRHSRHYHYSRTINRTLFIILPLIGILVIAGGGFIIFSYYKKVQKENNKQSKSSGITRLNDNYSAVPQDASVERPIVNQHEQQNTSVQA</sequence>
<dbReference type="PROSITE" id="PS50089">
    <property type="entry name" value="ZF_RING_2"/>
    <property type="match status" value="1"/>
</dbReference>
<dbReference type="Proteomes" id="UP000663889">
    <property type="component" value="Unassembled WGS sequence"/>
</dbReference>
<feature type="region of interest" description="Disordered" evidence="4">
    <location>
        <begin position="1"/>
        <end position="30"/>
    </location>
</feature>
<reference evidence="7" key="1">
    <citation type="submission" date="2021-02" db="EMBL/GenBank/DDBJ databases">
        <authorList>
            <person name="Nowell W R."/>
        </authorList>
    </citation>
    <scope>NUCLEOTIDE SEQUENCE</scope>
</reference>
<comment type="caution">
    <text evidence="7">The sequence shown here is derived from an EMBL/GenBank/DDBJ whole genome shotgun (WGS) entry which is preliminary data.</text>
</comment>
<keyword evidence="1 3" id="KW-0479">Metal-binding</keyword>
<keyword evidence="5" id="KW-0472">Membrane</keyword>
<feature type="region of interest" description="Disordered" evidence="4">
    <location>
        <begin position="227"/>
        <end position="282"/>
    </location>
</feature>
<feature type="compositionally biased region" description="Low complexity" evidence="4">
    <location>
        <begin position="240"/>
        <end position="259"/>
    </location>
</feature>